<comment type="subcellular location">
    <subcellularLocation>
        <location evidence="6">Cytoplasm</location>
    </subcellularLocation>
</comment>
<evidence type="ECO:0000256" key="6">
    <source>
        <dbReference type="HAMAP-Rule" id="MF_01110"/>
    </source>
</evidence>
<dbReference type="InterPro" id="IPR023013">
    <property type="entry name" value="AGPR_AS"/>
</dbReference>
<keyword evidence="1 6" id="KW-0963">Cytoplasm</keyword>
<comment type="catalytic activity">
    <reaction evidence="6">
        <text>N-acetyl-L-glutamate 5-semialdehyde + phosphate + NADP(+) = N-acetyl-L-glutamyl 5-phosphate + NADPH + H(+)</text>
        <dbReference type="Rhea" id="RHEA:21588"/>
        <dbReference type="ChEBI" id="CHEBI:15378"/>
        <dbReference type="ChEBI" id="CHEBI:29123"/>
        <dbReference type="ChEBI" id="CHEBI:43474"/>
        <dbReference type="ChEBI" id="CHEBI:57783"/>
        <dbReference type="ChEBI" id="CHEBI:57936"/>
        <dbReference type="ChEBI" id="CHEBI:58349"/>
        <dbReference type="EC" id="1.2.1.38"/>
    </reaction>
</comment>
<comment type="pathway">
    <text evidence="6">Amino-acid biosynthesis; L-arginine biosynthesis; N(2)-acetyl-L-ornithine from L-glutamate: step 3/4.</text>
</comment>
<dbReference type="Proteomes" id="UP000886476">
    <property type="component" value="Unassembled WGS sequence"/>
</dbReference>
<dbReference type="EMBL" id="JABFDN010000001">
    <property type="protein sequence ID" value="NPU64172.1"/>
    <property type="molecule type" value="Genomic_DNA"/>
</dbReference>
<dbReference type="InterPro" id="IPR010136">
    <property type="entry name" value="AGPR_type-2"/>
</dbReference>
<dbReference type="Pfam" id="PF01118">
    <property type="entry name" value="Semialdhyde_dh"/>
    <property type="match status" value="1"/>
</dbReference>
<keyword evidence="4 6" id="KW-0521">NADP</keyword>
<evidence type="ECO:0000256" key="2">
    <source>
        <dbReference type="ARBA" id="ARBA00022571"/>
    </source>
</evidence>
<dbReference type="NCBIfam" id="TIGR01851">
    <property type="entry name" value="argC_other"/>
    <property type="match status" value="1"/>
</dbReference>
<dbReference type="GO" id="GO:0003942">
    <property type="term" value="F:N-acetyl-gamma-glutamyl-phosphate reductase activity"/>
    <property type="evidence" value="ECO:0007669"/>
    <property type="project" value="UniProtKB-EC"/>
</dbReference>
<name>A0ABX2C7E0_9BRAD</name>
<keyword evidence="11" id="KW-1185">Reference proteome</keyword>
<feature type="active site" evidence="6 7">
    <location>
        <position position="135"/>
    </location>
</feature>
<dbReference type="HAMAP" id="MF_01110">
    <property type="entry name" value="ArgC_type2"/>
    <property type="match status" value="1"/>
</dbReference>
<evidence type="ECO:0000256" key="8">
    <source>
        <dbReference type="SAM" id="MobiDB-lite"/>
    </source>
</evidence>
<dbReference type="Pfam" id="PF22698">
    <property type="entry name" value="Semialdhyde_dhC_1"/>
    <property type="match status" value="1"/>
</dbReference>
<evidence type="ECO:0000256" key="1">
    <source>
        <dbReference type="ARBA" id="ARBA00022490"/>
    </source>
</evidence>
<dbReference type="InterPro" id="IPR000534">
    <property type="entry name" value="Semialdehyde_DH_NAD-bd"/>
</dbReference>
<evidence type="ECO:0000256" key="4">
    <source>
        <dbReference type="ARBA" id="ARBA00022857"/>
    </source>
</evidence>
<comment type="similarity">
    <text evidence="6">Belongs to the NAGSA dehydrogenase family. Type 2 subfamily.</text>
</comment>
<evidence type="ECO:0000313" key="10">
    <source>
        <dbReference type="EMBL" id="NPU64172.1"/>
    </source>
</evidence>
<evidence type="ECO:0000313" key="11">
    <source>
        <dbReference type="Proteomes" id="UP000886476"/>
    </source>
</evidence>
<dbReference type="PANTHER" id="PTHR32338">
    <property type="entry name" value="N-ACETYL-GAMMA-GLUTAMYL-PHOSPHATE REDUCTASE, CHLOROPLASTIC-RELATED-RELATED"/>
    <property type="match status" value="1"/>
</dbReference>
<dbReference type="PROSITE" id="PS01224">
    <property type="entry name" value="ARGC"/>
    <property type="match status" value="1"/>
</dbReference>
<sequence length="329" mass="34727">MTVIDSNPKAHTPTGAATRSVFVDGGSGTTGLGIAERLAHQNDIVVKTIADDKRKDPAAKRELMAEVDLVILCLPDDAAKETVALIDGMGSSAPKVLDASTAYRVAPDWAYGFPELAADQADKIRSARKVSNPGCYPTGGIALLRPLVDAGLLPQDYPITVNAVSGYSGGGKTMIAAYENGTAPNFELYGLSLEHKHLPELQLYSRLTRRPIFIPSVGNYRQGMLVSVPLQLDTLPGKPGGADLQAALAKHYAGSKYVSVMPLDGAAARSGRLEPEALNETNKLELHVFASDKHHQAVLVARLDNLGKGASGAAVQNMRLMLGLPDLGA</sequence>
<organism evidence="10 11">
    <name type="scientific">Bradyrhizobium aeschynomenes</name>
    <dbReference type="NCBI Taxonomy" id="2734909"/>
    <lineage>
        <taxon>Bacteria</taxon>
        <taxon>Pseudomonadati</taxon>
        <taxon>Pseudomonadota</taxon>
        <taxon>Alphaproteobacteria</taxon>
        <taxon>Hyphomicrobiales</taxon>
        <taxon>Nitrobacteraceae</taxon>
        <taxon>Bradyrhizobium</taxon>
    </lineage>
</organism>
<evidence type="ECO:0000256" key="5">
    <source>
        <dbReference type="ARBA" id="ARBA00023002"/>
    </source>
</evidence>
<dbReference type="SUPFAM" id="SSF51735">
    <property type="entry name" value="NAD(P)-binding Rossmann-fold domains"/>
    <property type="match status" value="1"/>
</dbReference>
<accession>A0ABX2C7E0</accession>
<evidence type="ECO:0000256" key="7">
    <source>
        <dbReference type="PROSITE-ProRule" id="PRU10010"/>
    </source>
</evidence>
<dbReference type="RefSeq" id="WP_172109221.1">
    <property type="nucleotide sequence ID" value="NZ_JABFDN010000001.1"/>
</dbReference>
<feature type="region of interest" description="Disordered" evidence="8">
    <location>
        <begin position="1"/>
        <end position="22"/>
    </location>
</feature>
<comment type="function">
    <text evidence="6">Catalyzes the NADPH-dependent reduction of N-acetyl-5-glutamyl phosphate to yield N-acetyl-L-glutamate 5-semialdehyde.</text>
</comment>
<evidence type="ECO:0000259" key="9">
    <source>
        <dbReference type="SMART" id="SM00859"/>
    </source>
</evidence>
<dbReference type="InterPro" id="IPR050085">
    <property type="entry name" value="AGPR"/>
</dbReference>
<dbReference type="PANTHER" id="PTHR32338:SF10">
    <property type="entry name" value="N-ACETYL-GAMMA-GLUTAMYL-PHOSPHATE REDUCTASE, CHLOROPLASTIC-RELATED"/>
    <property type="match status" value="1"/>
</dbReference>
<keyword evidence="3 6" id="KW-0028">Amino-acid biosynthesis</keyword>
<keyword evidence="2 6" id="KW-0055">Arginine biosynthesis</keyword>
<reference evidence="10" key="1">
    <citation type="submission" date="2020-05" db="EMBL/GenBank/DDBJ databases">
        <title>Nod-independent and nitrogen-fixing Bradyrhizobium aeschynomene sp. nov. isolated from nodules of Aeschynomene indica.</title>
        <authorList>
            <person name="Zhang Z."/>
        </authorList>
    </citation>
    <scope>NUCLEOTIDE SEQUENCE</scope>
    <source>
        <strain evidence="10">83012</strain>
    </source>
</reference>
<dbReference type="Gene3D" id="3.30.360.10">
    <property type="entry name" value="Dihydrodipicolinate Reductase, domain 2"/>
    <property type="match status" value="1"/>
</dbReference>
<keyword evidence="5 6" id="KW-0560">Oxidoreductase</keyword>
<dbReference type="InterPro" id="IPR058924">
    <property type="entry name" value="AGPR_dimerisation_dom"/>
</dbReference>
<dbReference type="Gene3D" id="3.40.50.720">
    <property type="entry name" value="NAD(P)-binding Rossmann-like Domain"/>
    <property type="match status" value="1"/>
</dbReference>
<gene>
    <name evidence="6 10" type="primary">argC</name>
    <name evidence="10" type="ORF">HL667_04110</name>
</gene>
<proteinExistence type="inferred from homology"/>
<evidence type="ECO:0000256" key="3">
    <source>
        <dbReference type="ARBA" id="ARBA00022605"/>
    </source>
</evidence>
<dbReference type="EC" id="1.2.1.38" evidence="6"/>
<dbReference type="SMART" id="SM00859">
    <property type="entry name" value="Semialdhyde_dh"/>
    <property type="match status" value="1"/>
</dbReference>
<comment type="caution">
    <text evidence="10">The sequence shown here is derived from an EMBL/GenBank/DDBJ whole genome shotgun (WGS) entry which is preliminary data.</text>
</comment>
<protein>
    <recommendedName>
        <fullName evidence="6">N-acetyl-gamma-glutamyl-phosphate reductase</fullName>
        <shortName evidence="6">AGPR</shortName>
        <ecNumber evidence="6">1.2.1.38</ecNumber>
    </recommendedName>
    <alternativeName>
        <fullName evidence="6">N-acetyl-glutamate semialdehyde dehydrogenase</fullName>
        <shortName evidence="6">NAGSA dehydrogenase</shortName>
    </alternativeName>
</protein>
<dbReference type="CDD" id="cd23935">
    <property type="entry name" value="AGPR_2_C"/>
    <property type="match status" value="1"/>
</dbReference>
<feature type="domain" description="Semialdehyde dehydrogenase NAD-binding" evidence="9">
    <location>
        <begin position="20"/>
        <end position="124"/>
    </location>
</feature>
<dbReference type="InterPro" id="IPR036291">
    <property type="entry name" value="NAD(P)-bd_dom_sf"/>
</dbReference>
<dbReference type="SUPFAM" id="SSF55347">
    <property type="entry name" value="Glyceraldehyde-3-phosphate dehydrogenase-like, C-terminal domain"/>
    <property type="match status" value="1"/>
</dbReference>